<dbReference type="InterPro" id="IPR041854">
    <property type="entry name" value="BFD-like_2Fe2S-bd_dom_sf"/>
</dbReference>
<dbReference type="Gene3D" id="3.50.50.60">
    <property type="entry name" value="FAD/NAD(P)-binding domain"/>
    <property type="match status" value="2"/>
</dbReference>
<dbReference type="PANTHER" id="PTHR42949">
    <property type="entry name" value="ANAEROBIC GLYCEROL-3-PHOSPHATE DEHYDROGENASE SUBUNIT B"/>
    <property type="match status" value="1"/>
</dbReference>
<dbReference type="PRINTS" id="PR00411">
    <property type="entry name" value="PNDRDTASEI"/>
</dbReference>
<evidence type="ECO:0000259" key="2">
    <source>
        <dbReference type="Pfam" id="PF07992"/>
    </source>
</evidence>
<dbReference type="Proteomes" id="UP001218231">
    <property type="component" value="Plasmid unnamed1"/>
</dbReference>
<dbReference type="PANTHER" id="PTHR42949:SF3">
    <property type="entry name" value="ANAEROBIC GLYCEROL-3-PHOSPHATE DEHYDROGENASE SUBUNIT B"/>
    <property type="match status" value="1"/>
</dbReference>
<keyword evidence="4" id="KW-1185">Reference proteome</keyword>
<dbReference type="PIRSF" id="PIRSF037495">
    <property type="entry name" value="Opine_OX_OoxA/HcnB"/>
    <property type="match status" value="1"/>
</dbReference>
<accession>A0ABY7U3S2</accession>
<reference evidence="3 4" key="1">
    <citation type="submission" date="2023-02" db="EMBL/GenBank/DDBJ databases">
        <title>Genome sequence of Novosphingobium humi KACC 19094.</title>
        <authorList>
            <person name="Kim S."/>
            <person name="Heo J."/>
            <person name="Kwon S.-W."/>
        </authorList>
    </citation>
    <scope>NUCLEOTIDE SEQUENCE [LARGE SCALE GENOMIC DNA]</scope>
    <source>
        <strain evidence="3 4">KACC 19094</strain>
        <plasmid evidence="3 4">unnamed1</plasmid>
    </source>
</reference>
<dbReference type="InterPro" id="IPR036188">
    <property type="entry name" value="FAD/NAD-bd_sf"/>
</dbReference>
<evidence type="ECO:0000313" key="4">
    <source>
        <dbReference type="Proteomes" id="UP001218231"/>
    </source>
</evidence>
<keyword evidence="1" id="KW-0560">Oxidoreductase</keyword>
<dbReference type="EMBL" id="CP117418">
    <property type="protein sequence ID" value="WCT79451.1"/>
    <property type="molecule type" value="Genomic_DNA"/>
</dbReference>
<name>A0ABY7U3S2_9SPHN</name>
<dbReference type="PRINTS" id="PR00368">
    <property type="entry name" value="FADPNR"/>
</dbReference>
<gene>
    <name evidence="3" type="ORF">PQ457_20885</name>
</gene>
<dbReference type="InterPro" id="IPR051691">
    <property type="entry name" value="Metab_Enz_Cyan_OpOx_G3PDH"/>
</dbReference>
<geneLocation type="plasmid" evidence="3 4">
    <name>unnamed1</name>
</geneLocation>
<dbReference type="InterPro" id="IPR023753">
    <property type="entry name" value="FAD/NAD-binding_dom"/>
</dbReference>
<dbReference type="Pfam" id="PF07992">
    <property type="entry name" value="Pyr_redox_2"/>
    <property type="match status" value="1"/>
</dbReference>
<dbReference type="RefSeq" id="WP_273619725.1">
    <property type="nucleotide sequence ID" value="NZ_CP117418.1"/>
</dbReference>
<keyword evidence="3" id="KW-0614">Plasmid</keyword>
<protein>
    <submittedName>
        <fullName evidence="3">FAD-dependent oxidoreductase</fullName>
    </submittedName>
</protein>
<feature type="domain" description="FAD/NAD(P)-binding" evidence="2">
    <location>
        <begin position="3"/>
        <end position="319"/>
    </location>
</feature>
<evidence type="ECO:0000256" key="1">
    <source>
        <dbReference type="ARBA" id="ARBA00023002"/>
    </source>
</evidence>
<dbReference type="Gene3D" id="1.10.10.1100">
    <property type="entry name" value="BFD-like [2Fe-2S]-binding domain"/>
    <property type="match status" value="1"/>
</dbReference>
<evidence type="ECO:0000313" key="3">
    <source>
        <dbReference type="EMBL" id="WCT79451.1"/>
    </source>
</evidence>
<organism evidence="3 4">
    <name type="scientific">Novosphingobium humi</name>
    <dbReference type="NCBI Taxonomy" id="2282397"/>
    <lineage>
        <taxon>Bacteria</taxon>
        <taxon>Pseudomonadati</taxon>
        <taxon>Pseudomonadota</taxon>
        <taxon>Alphaproteobacteria</taxon>
        <taxon>Sphingomonadales</taxon>
        <taxon>Sphingomonadaceae</taxon>
        <taxon>Novosphingobium</taxon>
    </lineage>
</organism>
<sequence length="456" mass="47830">MIDIAIIGGGPAGQAAAQQTLGMGLSTTMIDEQARPGGQILRQPPATFAVRDWMGGRLYRPLRRLLARTEADERLDWRGGTSVVGIERMEDHFRLTLSGAHNGTLLARRVLIAAGCYDMPVAMPGWTLPGVMSAGAVQTLLKSQQVVAGQPIVLLGSHPLLLVLATQLLDAGAEVAAVLMPRTVGQMARKALPHIAGALLFPGPLIAAGAAMARLRRAGVPLMMGARPVGFHGAGGQLAAVEYAWHGQTHRIAAQVAAVSYGFLPQSDLPRQVGAAVRWAQPAGGWETLCDGAMRSSVPGLYVAGETTGVAGADAAMVEGEIAGIAMALDAGAQAPSAMARARARRARLQPFIDLLRAVADPGDVWPSATPDMLLCRCEDISVAQVDATIARLSPMADASAIKHRCRIGMGLCQGRSCEHALVRRIADARGCDPDAVAPFRPRFPARPLPIDEIIG</sequence>
<dbReference type="InterPro" id="IPR017224">
    <property type="entry name" value="Opine_Oxase_asu/HCN_bsu"/>
</dbReference>
<dbReference type="SUPFAM" id="SSF51905">
    <property type="entry name" value="FAD/NAD(P)-binding domain"/>
    <property type="match status" value="1"/>
</dbReference>
<proteinExistence type="predicted"/>